<protein>
    <submittedName>
        <fullName evidence="1">Uncharacterized protein</fullName>
    </submittedName>
</protein>
<sequence length="120" mass="14135">MDKQNALEKAEEILRERKEALNRFVVPLNAGICPECGKNLILKTKEWTTKKKTGLFIFKKEVEIPHKHDYFACPDGHPIIDPEGCDRSDTGYYEYRGRENPNKVIREYWLDHYCGNDWDC</sequence>
<name>A0A0F9N582_9ZZZZ</name>
<comment type="caution">
    <text evidence="1">The sequence shown here is derived from an EMBL/GenBank/DDBJ whole genome shotgun (WGS) entry which is preliminary data.</text>
</comment>
<proteinExistence type="predicted"/>
<dbReference type="EMBL" id="LAZR01007654">
    <property type="protein sequence ID" value="KKM83855.1"/>
    <property type="molecule type" value="Genomic_DNA"/>
</dbReference>
<evidence type="ECO:0000313" key="1">
    <source>
        <dbReference type="EMBL" id="KKM83855.1"/>
    </source>
</evidence>
<reference evidence="1" key="1">
    <citation type="journal article" date="2015" name="Nature">
        <title>Complex archaea that bridge the gap between prokaryotes and eukaryotes.</title>
        <authorList>
            <person name="Spang A."/>
            <person name="Saw J.H."/>
            <person name="Jorgensen S.L."/>
            <person name="Zaremba-Niedzwiedzka K."/>
            <person name="Martijn J."/>
            <person name="Lind A.E."/>
            <person name="van Eijk R."/>
            <person name="Schleper C."/>
            <person name="Guy L."/>
            <person name="Ettema T.J."/>
        </authorList>
    </citation>
    <scope>NUCLEOTIDE SEQUENCE</scope>
</reference>
<gene>
    <name evidence="1" type="ORF">LCGC14_1305080</name>
</gene>
<accession>A0A0F9N582</accession>
<organism evidence="1">
    <name type="scientific">marine sediment metagenome</name>
    <dbReference type="NCBI Taxonomy" id="412755"/>
    <lineage>
        <taxon>unclassified sequences</taxon>
        <taxon>metagenomes</taxon>
        <taxon>ecological metagenomes</taxon>
    </lineage>
</organism>
<dbReference type="AlphaFoldDB" id="A0A0F9N582"/>